<feature type="region of interest" description="Disordered" evidence="2">
    <location>
        <begin position="1"/>
        <end position="31"/>
    </location>
</feature>
<dbReference type="STRING" id="307972.A0A2G8L2J8"/>
<feature type="coiled-coil region" evidence="1">
    <location>
        <begin position="36"/>
        <end position="70"/>
    </location>
</feature>
<dbReference type="AlphaFoldDB" id="A0A2G8L2J8"/>
<dbReference type="EMBL" id="MRZV01000251">
    <property type="protein sequence ID" value="PIK54370.1"/>
    <property type="molecule type" value="Genomic_DNA"/>
</dbReference>
<dbReference type="OrthoDB" id="285219at2759"/>
<keyword evidence="5" id="KW-1185">Reference proteome</keyword>
<dbReference type="InterPro" id="IPR052617">
    <property type="entry name" value="Huntingtin-int_K"/>
</dbReference>
<feature type="compositionally biased region" description="Basic and acidic residues" evidence="2">
    <location>
        <begin position="22"/>
        <end position="31"/>
    </location>
</feature>
<proteinExistence type="predicted"/>
<evidence type="ECO:0000313" key="5">
    <source>
        <dbReference type="Proteomes" id="UP000230750"/>
    </source>
</evidence>
<gene>
    <name evidence="4" type="ORF">BSL78_08746</name>
</gene>
<dbReference type="Proteomes" id="UP000230750">
    <property type="component" value="Unassembled WGS sequence"/>
</dbReference>
<dbReference type="GO" id="GO:0050821">
    <property type="term" value="P:protein stabilization"/>
    <property type="evidence" value="ECO:0007669"/>
    <property type="project" value="TreeGrafter"/>
</dbReference>
<name>A0A2G8L2J8_STIJA</name>
<dbReference type="PANTHER" id="PTHR31184">
    <property type="entry name" value="HUNTINGTIN-INTERACTING PROTEIN K FAMILY MEMBER"/>
    <property type="match status" value="1"/>
</dbReference>
<dbReference type="InterPro" id="IPR044034">
    <property type="entry name" value="NAC-like_UBA"/>
</dbReference>
<dbReference type="Gene3D" id="1.10.8.10">
    <property type="entry name" value="DNA helicase RuvA subunit, C-terminal domain"/>
    <property type="match status" value="1"/>
</dbReference>
<protein>
    <submittedName>
        <fullName evidence="4">Putative huntingtin-interacting protein K-like</fullName>
    </submittedName>
</protein>
<evidence type="ECO:0000313" key="4">
    <source>
        <dbReference type="EMBL" id="PIK54370.1"/>
    </source>
</evidence>
<dbReference type="InterPro" id="IPR038922">
    <property type="entry name" value="HYPK_UBA"/>
</dbReference>
<dbReference type="Pfam" id="PF19026">
    <property type="entry name" value="UBA_HYPK"/>
    <property type="match status" value="1"/>
</dbReference>
<accession>A0A2G8L2J8</accession>
<feature type="compositionally biased region" description="Acidic residues" evidence="2">
    <location>
        <begin position="1"/>
        <end position="11"/>
    </location>
</feature>
<organism evidence="4 5">
    <name type="scientific">Stichopus japonicus</name>
    <name type="common">Sea cucumber</name>
    <dbReference type="NCBI Taxonomy" id="307972"/>
    <lineage>
        <taxon>Eukaryota</taxon>
        <taxon>Metazoa</taxon>
        <taxon>Echinodermata</taxon>
        <taxon>Eleutherozoa</taxon>
        <taxon>Echinozoa</taxon>
        <taxon>Holothuroidea</taxon>
        <taxon>Aspidochirotacea</taxon>
        <taxon>Aspidochirotida</taxon>
        <taxon>Stichopodidae</taxon>
        <taxon>Apostichopus</taxon>
    </lineage>
</organism>
<feature type="domain" description="Nascent polypeptide-associated complex subunit alpha-like UBA" evidence="3">
    <location>
        <begin position="74"/>
        <end position="114"/>
    </location>
</feature>
<evidence type="ECO:0000256" key="2">
    <source>
        <dbReference type="SAM" id="MobiDB-lite"/>
    </source>
</evidence>
<evidence type="ECO:0000256" key="1">
    <source>
        <dbReference type="SAM" id="Coils"/>
    </source>
</evidence>
<reference evidence="4 5" key="1">
    <citation type="journal article" date="2017" name="PLoS Biol.">
        <title>The sea cucumber genome provides insights into morphological evolution and visceral regeneration.</title>
        <authorList>
            <person name="Zhang X."/>
            <person name="Sun L."/>
            <person name="Yuan J."/>
            <person name="Sun Y."/>
            <person name="Gao Y."/>
            <person name="Zhang L."/>
            <person name="Li S."/>
            <person name="Dai H."/>
            <person name="Hamel J.F."/>
            <person name="Liu C."/>
            <person name="Yu Y."/>
            <person name="Liu S."/>
            <person name="Lin W."/>
            <person name="Guo K."/>
            <person name="Jin S."/>
            <person name="Xu P."/>
            <person name="Storey K.B."/>
            <person name="Huan P."/>
            <person name="Zhang T."/>
            <person name="Zhou Y."/>
            <person name="Zhang J."/>
            <person name="Lin C."/>
            <person name="Li X."/>
            <person name="Xing L."/>
            <person name="Huo D."/>
            <person name="Sun M."/>
            <person name="Wang L."/>
            <person name="Mercier A."/>
            <person name="Li F."/>
            <person name="Yang H."/>
            <person name="Xiang J."/>
        </authorList>
    </citation>
    <scope>NUCLEOTIDE SEQUENCE [LARGE SCALE GENOMIC DNA]</scope>
    <source>
        <strain evidence="4">Shaxun</strain>
        <tissue evidence="4">Muscle</tissue>
    </source>
</reference>
<keyword evidence="1" id="KW-0175">Coiled coil</keyword>
<dbReference type="PANTHER" id="PTHR31184:SF2">
    <property type="entry name" value="HUNTINGTIN-INTERACTING PROTEIN K"/>
    <property type="match status" value="1"/>
</dbReference>
<sequence>MSTNGEQDEGEKDTSAPKVKKHDSGAADLERVTDYAEEQEISVHDMSNALAEVNEKRKARTKERAEMEKELAKVVIKKTDVDLIVNEMEISRTEAERSLRVNQGNVVNALIQLTN</sequence>
<evidence type="ECO:0000259" key="3">
    <source>
        <dbReference type="Pfam" id="PF19026"/>
    </source>
</evidence>
<dbReference type="CDD" id="cd14361">
    <property type="entry name" value="UBA_HYPK"/>
    <property type="match status" value="1"/>
</dbReference>
<comment type="caution">
    <text evidence="4">The sequence shown here is derived from an EMBL/GenBank/DDBJ whole genome shotgun (WGS) entry which is preliminary data.</text>
</comment>
<dbReference type="GO" id="GO:0043066">
    <property type="term" value="P:negative regulation of apoptotic process"/>
    <property type="evidence" value="ECO:0007669"/>
    <property type="project" value="TreeGrafter"/>
</dbReference>